<dbReference type="GO" id="GO:0005506">
    <property type="term" value="F:iron ion binding"/>
    <property type="evidence" value="ECO:0007669"/>
    <property type="project" value="UniProtKB-ARBA"/>
</dbReference>
<evidence type="ECO:0000313" key="3">
    <source>
        <dbReference type="Proteomes" id="UP000002705"/>
    </source>
</evidence>
<gene>
    <name evidence="2" type="ordered locus">Bcep18194_A6429</name>
</gene>
<dbReference type="PATRIC" id="fig|482957.22.peg.3459"/>
<dbReference type="PANTHER" id="PTHR20883">
    <property type="entry name" value="PHYTANOYL-COA DIOXYGENASE DOMAIN CONTAINING 1"/>
    <property type="match status" value="1"/>
</dbReference>
<dbReference type="AlphaFoldDB" id="Q39BZ3"/>
<dbReference type="GO" id="GO:0048244">
    <property type="term" value="F:phytanoyl-CoA dioxygenase activity"/>
    <property type="evidence" value="ECO:0007669"/>
    <property type="project" value="UniProtKB-EC"/>
</dbReference>
<keyword evidence="2" id="KW-0560">Oxidoreductase</keyword>
<dbReference type="EC" id="1.14.11.18" evidence="2"/>
<organism evidence="2 3">
    <name type="scientific">Burkholderia lata (strain ATCC 17760 / DSM 23089 / LMG 22485 / NCIMB 9086 / R18194 / 383)</name>
    <dbReference type="NCBI Taxonomy" id="482957"/>
    <lineage>
        <taxon>Bacteria</taxon>
        <taxon>Pseudomonadati</taxon>
        <taxon>Pseudomonadota</taxon>
        <taxon>Betaproteobacteria</taxon>
        <taxon>Burkholderiales</taxon>
        <taxon>Burkholderiaceae</taxon>
        <taxon>Burkholderia</taxon>
        <taxon>Burkholderia cepacia complex</taxon>
    </lineage>
</organism>
<keyword evidence="2" id="KW-0223">Dioxygenase</keyword>
<dbReference type="HOGENOM" id="CLU_048953_3_0_4"/>
<comment type="cofactor">
    <cofactor evidence="1">
        <name>Fe(2+)</name>
        <dbReference type="ChEBI" id="CHEBI:29033"/>
    </cofactor>
</comment>
<keyword evidence="3" id="KW-1185">Reference proteome</keyword>
<proteinExistence type="predicted"/>
<dbReference type="PANTHER" id="PTHR20883:SF48">
    <property type="entry name" value="ECTOINE DIOXYGENASE"/>
    <property type="match status" value="1"/>
</dbReference>
<dbReference type="KEGG" id="bur:Bcep18194_A6429"/>
<sequence length="281" mass="31291">MVLFAASGADLQSCHIHTISVWHPMSSPLQSESIRAQVAELRERGFVVARGLVGEEQCAALRQIAERQLREAAEPIEFEADLRYPGAPESKHAPGGHTVRRLLDAYSRDPAFAERAIAPEIGAWMRAYFGEEPVLSRAHHNCMMTKHPAYGSLTGWHRDFRYWSFERPDMVSVWLALGPETNENGALWLVPGSHTAEFGPEAFDDAKFFRSDLPANKKMIDAATCPSLQTGDVVFFHSNTLHSAGQNRSDQVKFSLVYTYHGASNRPVPGTRSASRPEVQF</sequence>
<dbReference type="EMBL" id="CP000151">
    <property type="protein sequence ID" value="ABB10023.1"/>
    <property type="molecule type" value="Genomic_DNA"/>
</dbReference>
<dbReference type="SUPFAM" id="SSF51197">
    <property type="entry name" value="Clavaminate synthase-like"/>
    <property type="match status" value="1"/>
</dbReference>
<evidence type="ECO:0000256" key="1">
    <source>
        <dbReference type="ARBA" id="ARBA00001954"/>
    </source>
</evidence>
<dbReference type="InterPro" id="IPR008775">
    <property type="entry name" value="Phytyl_CoA_dOase-like"/>
</dbReference>
<name>Q39BZ3_BURL3</name>
<dbReference type="Pfam" id="PF05721">
    <property type="entry name" value="PhyH"/>
    <property type="match status" value="1"/>
</dbReference>
<protein>
    <submittedName>
        <fullName evidence="2">Phytanoyl-CoA dioxygenase</fullName>
        <ecNumber evidence="2">1.14.11.18</ecNumber>
    </submittedName>
</protein>
<accession>Q39BZ3</accession>
<evidence type="ECO:0000313" key="2">
    <source>
        <dbReference type="EMBL" id="ABB10023.1"/>
    </source>
</evidence>
<reference evidence="2" key="1">
    <citation type="submission" date="2009-01" db="EMBL/GenBank/DDBJ databases">
        <title>Complete sequence of chromosome 1 of Burkholderia sp. 383.</title>
        <authorList>
            <consortium name="US DOE Joint Genome Institute"/>
            <person name="Copeland A."/>
            <person name="Lucas S."/>
            <person name="Lapidus A."/>
            <person name="Barry K."/>
            <person name="Detter J.C."/>
            <person name="Glavina T."/>
            <person name="Hammon N."/>
            <person name="Israni S."/>
            <person name="Pitluck S."/>
            <person name="Chain P."/>
            <person name="Malfatti S."/>
            <person name="Shin M."/>
            <person name="Vergez L."/>
            <person name="Schmutz J."/>
            <person name="Larimer F."/>
            <person name="Land M."/>
            <person name="Kyrpides N."/>
            <person name="Lykidis A."/>
            <person name="Richardson P."/>
        </authorList>
    </citation>
    <scope>NUCLEOTIDE SEQUENCE</scope>
    <source>
        <strain evidence="2">383</strain>
    </source>
</reference>
<dbReference type="Proteomes" id="UP000002705">
    <property type="component" value="Chromosome 1"/>
</dbReference>
<dbReference type="Gene3D" id="2.60.120.620">
    <property type="entry name" value="q2cbj1_9rhob like domain"/>
    <property type="match status" value="1"/>
</dbReference>